<proteinExistence type="predicted"/>
<name>A0A0E0CW46_9ORYZ</name>
<organism evidence="2">
    <name type="scientific">Oryza meridionalis</name>
    <dbReference type="NCBI Taxonomy" id="40149"/>
    <lineage>
        <taxon>Eukaryota</taxon>
        <taxon>Viridiplantae</taxon>
        <taxon>Streptophyta</taxon>
        <taxon>Embryophyta</taxon>
        <taxon>Tracheophyta</taxon>
        <taxon>Spermatophyta</taxon>
        <taxon>Magnoliopsida</taxon>
        <taxon>Liliopsida</taxon>
        <taxon>Poales</taxon>
        <taxon>Poaceae</taxon>
        <taxon>BOP clade</taxon>
        <taxon>Oryzoideae</taxon>
        <taxon>Oryzeae</taxon>
        <taxon>Oryzinae</taxon>
        <taxon>Oryza</taxon>
    </lineage>
</organism>
<protein>
    <submittedName>
        <fullName evidence="2">Uncharacterized protein</fullName>
    </submittedName>
</protein>
<evidence type="ECO:0000313" key="3">
    <source>
        <dbReference type="Proteomes" id="UP000008021"/>
    </source>
</evidence>
<dbReference type="Gramene" id="OMERI03G05580.1">
    <property type="protein sequence ID" value="OMERI03G05580.1"/>
    <property type="gene ID" value="OMERI03G05580"/>
</dbReference>
<dbReference type="EnsemblPlants" id="OMERI03G05580.1">
    <property type="protein sequence ID" value="OMERI03G05580.1"/>
    <property type="gene ID" value="OMERI03G05580"/>
</dbReference>
<feature type="region of interest" description="Disordered" evidence="1">
    <location>
        <begin position="1"/>
        <end position="20"/>
    </location>
</feature>
<reference evidence="2" key="2">
    <citation type="submission" date="2018-05" db="EMBL/GenBank/DDBJ databases">
        <title>OmerRS3 (Oryza meridionalis Reference Sequence Version 3).</title>
        <authorList>
            <person name="Zhang J."/>
            <person name="Kudrna D."/>
            <person name="Lee S."/>
            <person name="Talag J."/>
            <person name="Welchert J."/>
            <person name="Wing R.A."/>
        </authorList>
    </citation>
    <scope>NUCLEOTIDE SEQUENCE [LARGE SCALE GENOMIC DNA]</scope>
    <source>
        <strain evidence="2">cv. OR44</strain>
    </source>
</reference>
<keyword evidence="3" id="KW-1185">Reference proteome</keyword>
<accession>A0A0E0CW46</accession>
<dbReference type="Proteomes" id="UP000008021">
    <property type="component" value="Chromosome 3"/>
</dbReference>
<dbReference type="AlphaFoldDB" id="A0A0E0CW46"/>
<dbReference type="STRING" id="40149.A0A0E0CW46"/>
<evidence type="ECO:0000313" key="2">
    <source>
        <dbReference type="EnsemblPlants" id="OMERI03G05580.1"/>
    </source>
</evidence>
<evidence type="ECO:0000256" key="1">
    <source>
        <dbReference type="SAM" id="MobiDB-lite"/>
    </source>
</evidence>
<sequence length="118" mass="12453">MGAAVAQPVAASNHGGGWWGQSSLQVVAESSGGRAKAVKAAKGADFFQPSDTRPIMLVDDALHLKQFLFMVVACVCNLYNGGVRFVQEHDPNIESGMKLVGRSVRAPDIATRTKGARA</sequence>
<reference evidence="2" key="1">
    <citation type="submission" date="2015-04" db="UniProtKB">
        <authorList>
            <consortium name="EnsemblPlants"/>
        </authorList>
    </citation>
    <scope>IDENTIFICATION</scope>
</reference>
<dbReference type="HOGENOM" id="CLU_2076830_0_0_1"/>